<keyword evidence="1" id="KW-0175">Coiled coil</keyword>
<evidence type="ECO:0000256" key="3">
    <source>
        <dbReference type="SAM" id="Phobius"/>
    </source>
</evidence>
<feature type="compositionally biased region" description="Basic and acidic residues" evidence="2">
    <location>
        <begin position="1"/>
        <end position="34"/>
    </location>
</feature>
<evidence type="ECO:0000256" key="2">
    <source>
        <dbReference type="SAM" id="MobiDB-lite"/>
    </source>
</evidence>
<feature type="domain" description="Multidrug resistance protein MdtA-like alpha-helical hairpin" evidence="4">
    <location>
        <begin position="200"/>
        <end position="264"/>
    </location>
</feature>
<dbReference type="KEGG" id="mor:MOC_4125"/>
<evidence type="ECO:0000313" key="8">
    <source>
        <dbReference type="Proteomes" id="UP000029492"/>
    </source>
</evidence>
<evidence type="ECO:0000259" key="5">
    <source>
        <dbReference type="Pfam" id="PF25917"/>
    </source>
</evidence>
<accession>A0A089NZF6</accession>
<dbReference type="InterPro" id="IPR058624">
    <property type="entry name" value="MdtA-like_HH"/>
</dbReference>
<dbReference type="Gene3D" id="1.10.287.470">
    <property type="entry name" value="Helix hairpin bin"/>
    <property type="match status" value="2"/>
</dbReference>
<dbReference type="Pfam" id="PF25954">
    <property type="entry name" value="Beta-barrel_RND_2"/>
    <property type="match status" value="1"/>
</dbReference>
<dbReference type="PANTHER" id="PTHR30386">
    <property type="entry name" value="MEMBRANE FUSION SUBUNIT OF EMRAB-TOLC MULTIDRUG EFFLUX PUMP"/>
    <property type="match status" value="1"/>
</dbReference>
<dbReference type="SUPFAM" id="SSF111369">
    <property type="entry name" value="HlyD-like secretion proteins"/>
    <property type="match status" value="2"/>
</dbReference>
<keyword evidence="3" id="KW-0812">Transmembrane</keyword>
<reference evidence="7 8" key="1">
    <citation type="journal article" date="2014" name="PLoS ONE">
        <title>Genome Information of Methylobacterium oryzae, a Plant-Probiotic Methylotroph in the Phyllosphere.</title>
        <authorList>
            <person name="Kwak M.J."/>
            <person name="Jeong H."/>
            <person name="Madhaiyan M."/>
            <person name="Lee Y."/>
            <person name="Sa T.M."/>
            <person name="Oh T.K."/>
            <person name="Kim J.F."/>
        </authorList>
    </citation>
    <scope>NUCLEOTIDE SEQUENCE [LARGE SCALE GENOMIC DNA]</scope>
    <source>
        <strain evidence="7 8">CBMB20</strain>
    </source>
</reference>
<feature type="domain" description="Multidrug resistance protein MdtA-like barrel-sandwich hybrid" evidence="5">
    <location>
        <begin position="131"/>
        <end position="327"/>
    </location>
</feature>
<dbReference type="PANTHER" id="PTHR30386:SF24">
    <property type="entry name" value="MULTIDRUG RESISTANCE EFFLUX PUMP"/>
    <property type="match status" value="1"/>
</dbReference>
<evidence type="ECO:0000259" key="4">
    <source>
        <dbReference type="Pfam" id="PF25876"/>
    </source>
</evidence>
<protein>
    <submittedName>
        <fullName evidence="7">Secretion protein HlyD family protein</fullName>
    </submittedName>
</protein>
<dbReference type="Pfam" id="PF25876">
    <property type="entry name" value="HH_MFP_RND"/>
    <property type="match status" value="1"/>
</dbReference>
<dbReference type="InterPro" id="IPR050739">
    <property type="entry name" value="MFP"/>
</dbReference>
<feature type="coiled-coil region" evidence="1">
    <location>
        <begin position="251"/>
        <end position="292"/>
    </location>
</feature>
<feature type="transmembrane region" description="Helical" evidence="3">
    <location>
        <begin position="92"/>
        <end position="114"/>
    </location>
</feature>
<dbReference type="InterPro" id="IPR058625">
    <property type="entry name" value="MdtA-like_BSH"/>
</dbReference>
<dbReference type="Proteomes" id="UP000029492">
    <property type="component" value="Chromosome"/>
</dbReference>
<feature type="region of interest" description="Disordered" evidence="2">
    <location>
        <begin position="1"/>
        <end position="83"/>
    </location>
</feature>
<proteinExistence type="predicted"/>
<name>A0A089NZF6_9HYPH</name>
<feature type="compositionally biased region" description="Acidic residues" evidence="2">
    <location>
        <begin position="55"/>
        <end position="79"/>
    </location>
</feature>
<dbReference type="AlphaFoldDB" id="A0A089NZF6"/>
<feature type="coiled-coil region" evidence="1">
    <location>
        <begin position="171"/>
        <end position="226"/>
    </location>
</feature>
<evidence type="ECO:0000259" key="6">
    <source>
        <dbReference type="Pfam" id="PF25954"/>
    </source>
</evidence>
<keyword evidence="3" id="KW-0472">Membrane</keyword>
<gene>
    <name evidence="7" type="ORF">MOC_4125</name>
</gene>
<dbReference type="STRING" id="693986.MOC_4125"/>
<dbReference type="Gene3D" id="2.40.30.170">
    <property type="match status" value="1"/>
</dbReference>
<dbReference type="HOGENOM" id="CLU_018816_15_1_5"/>
<dbReference type="RefSeq" id="WP_043758923.1">
    <property type="nucleotide sequence ID" value="NZ_CP003811.1"/>
</dbReference>
<evidence type="ECO:0000313" key="7">
    <source>
        <dbReference type="EMBL" id="AIQ91880.1"/>
    </source>
</evidence>
<dbReference type="Gene3D" id="2.40.50.100">
    <property type="match status" value="1"/>
</dbReference>
<dbReference type="eggNOG" id="COG1566">
    <property type="taxonomic scope" value="Bacteria"/>
</dbReference>
<dbReference type="EMBL" id="CP003811">
    <property type="protein sequence ID" value="AIQ91880.1"/>
    <property type="molecule type" value="Genomic_DNA"/>
</dbReference>
<evidence type="ECO:0000256" key="1">
    <source>
        <dbReference type="SAM" id="Coils"/>
    </source>
</evidence>
<keyword evidence="3" id="KW-1133">Transmembrane helix</keyword>
<organism evidence="7 8">
    <name type="scientific">Methylobacterium oryzae CBMB20</name>
    <dbReference type="NCBI Taxonomy" id="693986"/>
    <lineage>
        <taxon>Bacteria</taxon>
        <taxon>Pseudomonadati</taxon>
        <taxon>Pseudomonadota</taxon>
        <taxon>Alphaproteobacteria</taxon>
        <taxon>Hyphomicrobiales</taxon>
        <taxon>Methylobacteriaceae</taxon>
        <taxon>Methylobacterium</taxon>
    </lineage>
</organism>
<keyword evidence="8" id="KW-1185">Reference proteome</keyword>
<sequence>MFDDQRPSSEGEARPHPADGRPAARERDVLDLGRAKPAGDVGAAQETGRKPGTEDAADDAEAQDGQSDDAAEDADDGEDDARRPNVLRRHPFAFLLGGLAVVALCVGVFFYWLLYMHPYESTDDAFVDARSIAIQPKVGGYLVDVPVTDNQHVEAGQILFQIFQRDYQIALDQAKAQIEADEAGIKNIDAQIQAQYANIDVSKAQVATAEAALKFAQEDAARYKDLAERGSGSIQQSQSATSTLQQRQASLQSAQASVVAAQKQIGALQAQKASTQAQLARDRAQVEQAELNLGYTTVRAVQAGRVVRLTGGIGQLAQAGQSLAMLVPDDIWVTANFKETQITDMRPDQPVDIEIDAYPGRKIQGTVASVQPGSGTAFSLLPAQNATGNYVKVTQRIPVKIVVKNWPTDVSIGPGMSIVPTVTVR</sequence>
<dbReference type="InterPro" id="IPR058792">
    <property type="entry name" value="Beta-barrel_RND_2"/>
</dbReference>
<feature type="domain" description="CusB-like beta-barrel" evidence="6">
    <location>
        <begin position="331"/>
        <end position="373"/>
    </location>
</feature>
<dbReference type="Pfam" id="PF25917">
    <property type="entry name" value="BSH_RND"/>
    <property type="match status" value="1"/>
</dbReference>